<feature type="chain" id="PRO_5013250240" description="Peptidase M15C domain-containing protein" evidence="1">
    <location>
        <begin position="21"/>
        <end position="259"/>
    </location>
</feature>
<dbReference type="Proteomes" id="UP000189800">
    <property type="component" value="Unassembled WGS sequence"/>
</dbReference>
<protein>
    <recommendedName>
        <fullName evidence="2">Peptidase M15C domain-containing protein</fullName>
    </recommendedName>
</protein>
<dbReference type="AlphaFoldDB" id="A0A1T0CEY3"/>
<dbReference type="PROSITE" id="PS51257">
    <property type="entry name" value="PROKAR_LIPOPROTEIN"/>
    <property type="match status" value="1"/>
</dbReference>
<organism evidence="3 4">
    <name type="scientific">Moraxella pluranimalium</name>
    <dbReference type="NCBI Taxonomy" id="470453"/>
    <lineage>
        <taxon>Bacteria</taxon>
        <taxon>Pseudomonadati</taxon>
        <taxon>Pseudomonadota</taxon>
        <taxon>Gammaproteobacteria</taxon>
        <taxon>Moraxellales</taxon>
        <taxon>Moraxellaceae</taxon>
        <taxon>Moraxella</taxon>
    </lineage>
</organism>
<dbReference type="SUPFAM" id="SSF55166">
    <property type="entry name" value="Hedgehog/DD-peptidase"/>
    <property type="match status" value="1"/>
</dbReference>
<feature type="domain" description="Peptidase M15C" evidence="2">
    <location>
        <begin position="171"/>
        <end position="248"/>
    </location>
</feature>
<evidence type="ECO:0000256" key="1">
    <source>
        <dbReference type="SAM" id="SignalP"/>
    </source>
</evidence>
<dbReference type="GO" id="GO:0008233">
    <property type="term" value="F:peptidase activity"/>
    <property type="evidence" value="ECO:0007669"/>
    <property type="project" value="InterPro"/>
</dbReference>
<name>A0A1T0CEY3_9GAMM</name>
<dbReference type="STRING" id="470453.B0680_10170"/>
<dbReference type="InterPro" id="IPR009045">
    <property type="entry name" value="Zn_M74/Hedgehog-like"/>
</dbReference>
<comment type="caution">
    <text evidence="3">The sequence shown here is derived from an EMBL/GenBank/DDBJ whole genome shotgun (WGS) entry which is preliminary data.</text>
</comment>
<keyword evidence="1" id="KW-0732">Signal</keyword>
<dbReference type="RefSeq" id="WP_078254983.1">
    <property type="nucleotide sequence ID" value="NZ_MUYU01000035.1"/>
</dbReference>
<evidence type="ECO:0000313" key="4">
    <source>
        <dbReference type="Proteomes" id="UP000189800"/>
    </source>
</evidence>
<dbReference type="EMBL" id="MUYU01000035">
    <property type="protein sequence ID" value="OOS20910.1"/>
    <property type="molecule type" value="Genomic_DNA"/>
</dbReference>
<gene>
    <name evidence="3" type="ORF">B0680_10170</name>
</gene>
<keyword evidence="4" id="KW-1185">Reference proteome</keyword>
<sequence length="259" mass="29035">MKVTQSLILTLLFMSCTAMAAPTNLGNCLNAAYEEVTSVTGGTIYFKNGSSMALGKISSQPFTTRLKNASVADQLSQTYPLNFVTPAQYADAGRIRNDEFFKQMYGKTAAQVQQNLTTITWKPSNIKLKFNHKNGAAKQLEKVGNEIAQNPALKKYVAKSLGTFNWRNIAGTNRLSVHSFGVAVDFQLPQGQHKYWRWDGCTTEDKVCPYPKQLISDDNLKQVVRIFEKHGFIWGGKWASYDSPHFEYRPELLISSCRA</sequence>
<accession>A0A1T0CEY3</accession>
<evidence type="ECO:0000313" key="3">
    <source>
        <dbReference type="EMBL" id="OOS20910.1"/>
    </source>
</evidence>
<dbReference type="InterPro" id="IPR039561">
    <property type="entry name" value="Peptidase_M15C"/>
</dbReference>
<feature type="signal peptide" evidence="1">
    <location>
        <begin position="1"/>
        <end position="20"/>
    </location>
</feature>
<proteinExistence type="predicted"/>
<dbReference type="OrthoDB" id="9799970at2"/>
<reference evidence="3 4" key="1">
    <citation type="submission" date="2017-02" db="EMBL/GenBank/DDBJ databases">
        <title>Draft genome sequence of Moraxella pluranimalium CCUG 54913T type strain.</title>
        <authorList>
            <person name="Salva-Serra F."/>
            <person name="Engstrom-Jakobsson H."/>
            <person name="Thorell K."/>
            <person name="Jaen-Luchoro D."/>
            <person name="Gonzales-Siles L."/>
            <person name="Karlsson R."/>
            <person name="Yazdan S."/>
            <person name="Boulund F."/>
            <person name="Johnning A."/>
            <person name="Engstrand L."/>
            <person name="Kristiansson E."/>
            <person name="Moore E."/>
        </authorList>
    </citation>
    <scope>NUCLEOTIDE SEQUENCE [LARGE SCALE GENOMIC DNA]</scope>
    <source>
        <strain evidence="3 4">CCUG 54913</strain>
    </source>
</reference>
<evidence type="ECO:0000259" key="2">
    <source>
        <dbReference type="Pfam" id="PF13539"/>
    </source>
</evidence>
<dbReference type="Gene3D" id="3.30.1380.10">
    <property type="match status" value="1"/>
</dbReference>
<dbReference type="Pfam" id="PF13539">
    <property type="entry name" value="Peptidase_M15_4"/>
    <property type="match status" value="1"/>
</dbReference>